<evidence type="ECO:0000259" key="1">
    <source>
        <dbReference type="Pfam" id="PF20335"/>
    </source>
</evidence>
<keyword evidence="3" id="KW-1185">Reference proteome</keyword>
<evidence type="ECO:0000313" key="3">
    <source>
        <dbReference type="Proteomes" id="UP000257030"/>
    </source>
</evidence>
<dbReference type="RefSeq" id="WP_116011845.1">
    <property type="nucleotide sequence ID" value="NZ_QNUH01000006.1"/>
</dbReference>
<dbReference type="Pfam" id="PF20335">
    <property type="entry name" value="DUF6630"/>
    <property type="match status" value="1"/>
</dbReference>
<gene>
    <name evidence="2" type="ORF">DRF60_09425</name>
</gene>
<sequence length="86" mass="10112">MENYSVAKSGIENLLSKWDISNRYQDNDNLYDEYADQFFPKVNAILKELNYTIFCLDINSDSYVTVTILTANEQYFSSLDSRIKKY</sequence>
<proteinExistence type="predicted"/>
<dbReference type="AlphaFoldDB" id="A0A3D9DL61"/>
<feature type="domain" description="DUF6630" evidence="1">
    <location>
        <begin position="9"/>
        <end position="72"/>
    </location>
</feature>
<evidence type="ECO:0000313" key="2">
    <source>
        <dbReference type="EMBL" id="REC78656.1"/>
    </source>
</evidence>
<reference evidence="2 3" key="1">
    <citation type="journal article" date="2010" name="Syst. Appl. Microbiol.">
        <title>Four new species of Chryseobacterium from the rhizosphere of coastal sand dune plants, Chryseobacterium elymi sp. nov., Chryseobacterium hagamense sp. nov., Chryseobacterium lathyri sp. nov. and Chryseobacterium rhizosphaerae sp. nov.</title>
        <authorList>
            <person name="Cho S.H."/>
            <person name="Lee K.S."/>
            <person name="Shin D.S."/>
            <person name="Han J.H."/>
            <person name="Park K.S."/>
            <person name="Lee C.H."/>
            <person name="Park K.H."/>
            <person name="Kim S.B."/>
        </authorList>
    </citation>
    <scope>NUCLEOTIDE SEQUENCE [LARGE SCALE GENOMIC DNA]</scope>
    <source>
        <strain evidence="2 3">KCTC 22547</strain>
    </source>
</reference>
<dbReference type="Proteomes" id="UP000257030">
    <property type="component" value="Unassembled WGS sequence"/>
</dbReference>
<dbReference type="EMBL" id="QNUH01000006">
    <property type="protein sequence ID" value="REC78656.1"/>
    <property type="molecule type" value="Genomic_DNA"/>
</dbReference>
<protein>
    <recommendedName>
        <fullName evidence="1">DUF6630 domain-containing protein</fullName>
    </recommendedName>
</protein>
<dbReference type="InterPro" id="IPR046582">
    <property type="entry name" value="DUF6630"/>
</dbReference>
<organism evidence="2 3">
    <name type="scientific">Chryseobacterium elymi</name>
    <dbReference type="NCBI Taxonomy" id="395936"/>
    <lineage>
        <taxon>Bacteria</taxon>
        <taxon>Pseudomonadati</taxon>
        <taxon>Bacteroidota</taxon>
        <taxon>Flavobacteriia</taxon>
        <taxon>Flavobacteriales</taxon>
        <taxon>Weeksellaceae</taxon>
        <taxon>Chryseobacterium group</taxon>
        <taxon>Chryseobacterium</taxon>
    </lineage>
</organism>
<name>A0A3D9DL61_9FLAO</name>
<comment type="caution">
    <text evidence="2">The sequence shown here is derived from an EMBL/GenBank/DDBJ whole genome shotgun (WGS) entry which is preliminary data.</text>
</comment>
<accession>A0A3D9DL61</accession>